<dbReference type="Proteomes" id="UP000037751">
    <property type="component" value="Unassembled WGS sequence"/>
</dbReference>
<keyword evidence="2" id="KW-1185">Reference proteome</keyword>
<reference evidence="1 2" key="1">
    <citation type="submission" date="2015-07" db="EMBL/GenBank/DDBJ databases">
        <title>Draft Genome Sequence of Malassezia furfur CBS1878 and Malassezia pachydermatis CBS1879.</title>
        <authorList>
            <person name="Triana S."/>
            <person name="Ohm R."/>
            <person name="Gonzalez A."/>
            <person name="DeCock H."/>
            <person name="Restrepo S."/>
            <person name="Celis A."/>
        </authorList>
    </citation>
    <scope>NUCLEOTIDE SEQUENCE [LARGE SCALE GENOMIC DNA]</scope>
    <source>
        <strain evidence="1 2">CBS 1879</strain>
    </source>
</reference>
<protein>
    <submittedName>
        <fullName evidence="1">Uncharacterized protein</fullName>
    </submittedName>
</protein>
<evidence type="ECO:0000313" key="2">
    <source>
        <dbReference type="Proteomes" id="UP000037751"/>
    </source>
</evidence>
<comment type="caution">
    <text evidence="1">The sequence shown here is derived from an EMBL/GenBank/DDBJ whole genome shotgun (WGS) entry which is preliminary data.</text>
</comment>
<evidence type="ECO:0000313" key="1">
    <source>
        <dbReference type="EMBL" id="KOS13206.1"/>
    </source>
</evidence>
<sequence length="97" mass="10652">MAMQWKSASRQVEILRKLYDTASRTFASEVRWKTPFPTSTTTLVPNALALAATTGPSVPAMNADMSMPSSWTTLWASMPSSADDLNPWQQCLGEITL</sequence>
<name>A0A0M8MIL7_9BASI</name>
<organism evidence="1 2">
    <name type="scientific">Malassezia pachydermatis</name>
    <dbReference type="NCBI Taxonomy" id="77020"/>
    <lineage>
        <taxon>Eukaryota</taxon>
        <taxon>Fungi</taxon>
        <taxon>Dikarya</taxon>
        <taxon>Basidiomycota</taxon>
        <taxon>Ustilaginomycotina</taxon>
        <taxon>Malasseziomycetes</taxon>
        <taxon>Malasseziales</taxon>
        <taxon>Malasseziaceae</taxon>
        <taxon>Malassezia</taxon>
    </lineage>
</organism>
<dbReference type="GeneID" id="28727841"/>
<dbReference type="OrthoDB" id="2428527at2759"/>
<dbReference type="VEuPathDB" id="FungiDB:Malapachy_1462"/>
<proteinExistence type="predicted"/>
<gene>
    <name evidence="1" type="ORF">Malapachy_1462</name>
</gene>
<dbReference type="AlphaFoldDB" id="A0A0M8MIL7"/>
<accession>A0A0M8MIL7</accession>
<dbReference type="RefSeq" id="XP_017990838.1">
    <property type="nucleotide sequence ID" value="XM_018135966.1"/>
</dbReference>
<dbReference type="EMBL" id="LGAV01000007">
    <property type="protein sequence ID" value="KOS13206.1"/>
    <property type="molecule type" value="Genomic_DNA"/>
</dbReference>